<dbReference type="GO" id="GO:0006508">
    <property type="term" value="P:proteolysis"/>
    <property type="evidence" value="ECO:0007669"/>
    <property type="project" value="InterPro"/>
</dbReference>
<dbReference type="SUPFAM" id="SSF50494">
    <property type="entry name" value="Trypsin-like serine proteases"/>
    <property type="match status" value="2"/>
</dbReference>
<dbReference type="Proteomes" id="UP001201812">
    <property type="component" value="Unassembled WGS sequence"/>
</dbReference>
<feature type="signal peptide" evidence="1">
    <location>
        <begin position="1"/>
        <end position="24"/>
    </location>
</feature>
<keyword evidence="1" id="KW-0732">Signal</keyword>
<feature type="chain" id="PRO_5042037496" evidence="1">
    <location>
        <begin position="25"/>
        <end position="449"/>
    </location>
</feature>
<reference evidence="3" key="1">
    <citation type="submission" date="2022-01" db="EMBL/GenBank/DDBJ databases">
        <title>Genome Sequence Resource for Two Populations of Ditylenchus destructor, the Migratory Endoparasitic Phytonematode.</title>
        <authorList>
            <person name="Zhang H."/>
            <person name="Lin R."/>
            <person name="Xie B."/>
        </authorList>
    </citation>
    <scope>NUCLEOTIDE SEQUENCE</scope>
    <source>
        <strain evidence="3">BazhouSP</strain>
    </source>
</reference>
<dbReference type="InterPro" id="IPR001254">
    <property type="entry name" value="Trypsin_dom"/>
</dbReference>
<name>A0AAD4MSF8_9BILA</name>
<keyword evidence="4" id="KW-1185">Reference proteome</keyword>
<dbReference type="EMBL" id="JAKKPZ010000064">
    <property type="protein sequence ID" value="KAI1704704.1"/>
    <property type="molecule type" value="Genomic_DNA"/>
</dbReference>
<evidence type="ECO:0000256" key="1">
    <source>
        <dbReference type="SAM" id="SignalP"/>
    </source>
</evidence>
<evidence type="ECO:0000259" key="2">
    <source>
        <dbReference type="Pfam" id="PF00089"/>
    </source>
</evidence>
<organism evidence="3 4">
    <name type="scientific">Ditylenchus destructor</name>
    <dbReference type="NCBI Taxonomy" id="166010"/>
    <lineage>
        <taxon>Eukaryota</taxon>
        <taxon>Metazoa</taxon>
        <taxon>Ecdysozoa</taxon>
        <taxon>Nematoda</taxon>
        <taxon>Chromadorea</taxon>
        <taxon>Rhabditida</taxon>
        <taxon>Tylenchina</taxon>
        <taxon>Tylenchomorpha</taxon>
        <taxon>Sphaerularioidea</taxon>
        <taxon>Anguinidae</taxon>
        <taxon>Anguininae</taxon>
        <taxon>Ditylenchus</taxon>
    </lineage>
</organism>
<proteinExistence type="predicted"/>
<feature type="domain" description="Peptidase S1" evidence="2">
    <location>
        <begin position="73"/>
        <end position="213"/>
    </location>
</feature>
<dbReference type="InterPro" id="IPR009003">
    <property type="entry name" value="Peptidase_S1_PA"/>
</dbReference>
<evidence type="ECO:0000313" key="4">
    <source>
        <dbReference type="Proteomes" id="UP001201812"/>
    </source>
</evidence>
<comment type="caution">
    <text evidence="3">The sequence shown here is derived from an EMBL/GenBank/DDBJ whole genome shotgun (WGS) entry which is preliminary data.</text>
</comment>
<dbReference type="Gene3D" id="2.40.10.10">
    <property type="entry name" value="Trypsin-like serine proteases"/>
    <property type="match status" value="1"/>
</dbReference>
<dbReference type="GO" id="GO:0004252">
    <property type="term" value="F:serine-type endopeptidase activity"/>
    <property type="evidence" value="ECO:0007669"/>
    <property type="project" value="InterPro"/>
</dbReference>
<dbReference type="InterPro" id="IPR043504">
    <property type="entry name" value="Peptidase_S1_PA_chymotrypsin"/>
</dbReference>
<accession>A0AAD4MSF8</accession>
<sequence>MKIPEIFYCYFVLYLCFHVAESRAEYVGPAKNWLIKLSAEEKKYITEKCASNTVANGSGQRASDPNRNLIVSEADYKAYRFMAALITHSSDDSSDSHTVICGATFITPRHLLTSSSCFDKVAEKLHLWIGGECLDPSGCVGRHHSNMFEFGYEFALFDSSMVDGPAIIQLSSSAMEGGKADIICLPNLEDEIPAELTLTGWGRTANLNPKPSTAESLCKIATKAEAFLVGNDSVPKCIATFVTWRHLITTRDCVMPSMRKTEPLKLLTGVAKANEAVIEFIAWGYGHPIAIIQLLQDADKNSITPVCFRSAKEIKTGEPILNFDTQNESFKSLSHEDTEKFGQSSNQSYYRNICERSSDLFCVAHRESNASRCPGISESASSLPGLPIFAENTLQGLKINNDWTEAHNLSVVYKAENLVGAICAYLNRCDIRERLFENSLPYFRIFFTS</sequence>
<protein>
    <submittedName>
        <fullName evidence="3">Trypsin domain-containing protein</fullName>
    </submittedName>
</protein>
<dbReference type="Pfam" id="PF00089">
    <property type="entry name" value="Trypsin"/>
    <property type="match status" value="1"/>
</dbReference>
<dbReference type="AlphaFoldDB" id="A0AAD4MSF8"/>
<evidence type="ECO:0000313" key="3">
    <source>
        <dbReference type="EMBL" id="KAI1704704.1"/>
    </source>
</evidence>
<gene>
    <name evidence="3" type="ORF">DdX_14059</name>
</gene>